<feature type="chain" id="PRO_5015323540" evidence="7">
    <location>
        <begin position="30"/>
        <end position="813"/>
    </location>
</feature>
<evidence type="ECO:0000259" key="8">
    <source>
        <dbReference type="Pfam" id="PF09239"/>
    </source>
</evidence>
<evidence type="ECO:0000313" key="9">
    <source>
        <dbReference type="EMBL" id="GBG33873.1"/>
    </source>
</evidence>
<dbReference type="HAMAP" id="MF_00322">
    <property type="entry name" value="Top6B"/>
    <property type="match status" value="1"/>
</dbReference>
<dbReference type="InterPro" id="IPR015320">
    <property type="entry name" value="TopoVI_B_transducer"/>
</dbReference>
<gene>
    <name evidence="9" type="ORF">FCC1311_100962</name>
</gene>
<dbReference type="Pfam" id="PF09239">
    <property type="entry name" value="Topo-VIb_trans"/>
    <property type="match status" value="1"/>
</dbReference>
<dbReference type="GO" id="GO:0005524">
    <property type="term" value="F:ATP binding"/>
    <property type="evidence" value="ECO:0007669"/>
    <property type="project" value="UniProtKB-KW"/>
</dbReference>
<keyword evidence="1" id="KW-0547">Nucleotide-binding</keyword>
<dbReference type="GO" id="GO:0006265">
    <property type="term" value="P:DNA topological change"/>
    <property type="evidence" value="ECO:0007669"/>
    <property type="project" value="InterPro"/>
</dbReference>
<dbReference type="PANTHER" id="PTHR48444:SF1">
    <property type="entry name" value="DNA TOPOISOMERASE 6 SUBUNIT B"/>
    <property type="match status" value="1"/>
</dbReference>
<dbReference type="InterPro" id="IPR036890">
    <property type="entry name" value="HATPase_C_sf"/>
</dbReference>
<name>A0A2R5GYR3_9STRA</name>
<evidence type="ECO:0000256" key="3">
    <source>
        <dbReference type="ARBA" id="ARBA00023029"/>
    </source>
</evidence>
<dbReference type="GO" id="GO:0003677">
    <property type="term" value="F:DNA binding"/>
    <property type="evidence" value="ECO:0007669"/>
    <property type="project" value="UniProtKB-KW"/>
</dbReference>
<feature type="compositionally biased region" description="Basic residues" evidence="6">
    <location>
        <begin position="187"/>
        <end position="201"/>
    </location>
</feature>
<evidence type="ECO:0000256" key="7">
    <source>
        <dbReference type="SAM" id="SignalP"/>
    </source>
</evidence>
<dbReference type="SUPFAM" id="SSF54211">
    <property type="entry name" value="Ribosomal protein S5 domain 2-like"/>
    <property type="match status" value="1"/>
</dbReference>
<evidence type="ECO:0000256" key="6">
    <source>
        <dbReference type="SAM" id="MobiDB-lite"/>
    </source>
</evidence>
<dbReference type="InterPro" id="IPR005734">
    <property type="entry name" value="TopoVI_B"/>
</dbReference>
<dbReference type="SUPFAM" id="SSF55874">
    <property type="entry name" value="ATPase domain of HSP90 chaperone/DNA topoisomerase II/histidine kinase"/>
    <property type="match status" value="1"/>
</dbReference>
<keyword evidence="3" id="KW-0799">Topoisomerase</keyword>
<dbReference type="GO" id="GO:0003918">
    <property type="term" value="F:DNA topoisomerase type II (double strand cut, ATP-hydrolyzing) activity"/>
    <property type="evidence" value="ECO:0007669"/>
    <property type="project" value="InterPro"/>
</dbReference>
<evidence type="ECO:0000256" key="4">
    <source>
        <dbReference type="ARBA" id="ARBA00023125"/>
    </source>
</evidence>
<sequence>MVQVVGLQSIFVFAATLAMLLSTLPPCETAPATSCGPETVAQDGVCKLELPSEAVEYRLFEGRCERALLTVAFPEPRWPSQDKVQLIGANHCSSEMAPRAAKTTQTKSPAEFFAENQNIAGFDNAGKSLYTTIRELVENSLDAAESINVLPEIELTITELSEASFATQRGVAQGERADEALYEVKGGKRKRVTKKSSKRTKKLGDAGSDAGSDAGGDNGDDAEADGNAKNGKRGTSRGDQFYRIRCRDNGCGMGHNEVPFMFGRVLAGTKYNVKQARGKFGLGAKMALIWSQKSTGLPIEVTTAHSNDPNIVPVSVTYCKLDIDIQKNEPKIQKHTKQDNTNEWRGSQVELVIRGNWTNYRAKILQYLQQLAVITPYAEFALRFSSEMSTARSVERHYVRRSTQLCSPALEVKYHPKSVDNMIISRLLGKVSSDMKLETFLTRELSCINKKLAGRLVEELVARTKKVVTPNTKCGELSRSNHVQDLTQLLRETEAFPNLDAGCLSPAGEYNLSLGIRKEYDPELVATATSKASSYNGHPFIVEAALALGLKSDKQESGSSTAKPGVTVFRFGNRIPLLFSGGSDVATVVANKHITWSSYHINPKTERVGVFVSIVSTKIPFKGTGKECIGADVDEIRTSVISAIRACAKQLKSKVQSKRADNERANRVKVLTKHVPDVARALSSLLGQMREGAAKRRGAPVQDAPAAKHARHDSGEDAYSRFQAMERGLPGGQRVDETFLQERLHEAIKTADMALAMEDVKRRGRGKAKSTAFFLVPQRRPDHAFASTLVVHPMLTMRLLASAKRTSLGVDRK</sequence>
<dbReference type="InterPro" id="IPR020568">
    <property type="entry name" value="Ribosomal_Su5_D2-typ_SF"/>
</dbReference>
<comment type="caution">
    <text evidence="9">The sequence shown here is derived from an EMBL/GenBank/DDBJ whole genome shotgun (WGS) entry which is preliminary data.</text>
</comment>
<keyword evidence="10" id="KW-1185">Reference proteome</keyword>
<dbReference type="Gene3D" id="3.30.565.10">
    <property type="entry name" value="Histidine kinase-like ATPase, C-terminal domain"/>
    <property type="match status" value="1"/>
</dbReference>
<protein>
    <submittedName>
        <fullName evidence="9">DNA topoisomerase 6 subunit B</fullName>
    </submittedName>
</protein>
<feature type="region of interest" description="Disordered" evidence="6">
    <location>
        <begin position="186"/>
        <end position="237"/>
    </location>
</feature>
<organism evidence="9 10">
    <name type="scientific">Hondaea fermentalgiana</name>
    <dbReference type="NCBI Taxonomy" id="2315210"/>
    <lineage>
        <taxon>Eukaryota</taxon>
        <taxon>Sar</taxon>
        <taxon>Stramenopiles</taxon>
        <taxon>Bigyra</taxon>
        <taxon>Labyrinthulomycetes</taxon>
        <taxon>Thraustochytrida</taxon>
        <taxon>Thraustochytriidae</taxon>
        <taxon>Hondaea</taxon>
    </lineage>
</organism>
<keyword evidence="4" id="KW-0238">DNA-binding</keyword>
<reference evidence="9 10" key="1">
    <citation type="submission" date="2017-12" db="EMBL/GenBank/DDBJ databases">
        <title>Sequencing, de novo assembly and annotation of complete genome of a new Thraustochytrid species, strain FCC1311.</title>
        <authorList>
            <person name="Sedici K."/>
            <person name="Godart F."/>
            <person name="Aiese Cigliano R."/>
            <person name="Sanseverino W."/>
            <person name="Barakat M."/>
            <person name="Ortet P."/>
            <person name="Marechal E."/>
            <person name="Cagnac O."/>
            <person name="Amato A."/>
        </authorList>
    </citation>
    <scope>NUCLEOTIDE SEQUENCE [LARGE SCALE GENOMIC DNA]</scope>
</reference>
<dbReference type="CDD" id="cd00823">
    <property type="entry name" value="TopoIIB_Trans"/>
    <property type="match status" value="1"/>
</dbReference>
<accession>A0A2R5GYR3</accession>
<evidence type="ECO:0000313" key="10">
    <source>
        <dbReference type="Proteomes" id="UP000241890"/>
    </source>
</evidence>
<dbReference type="InterPro" id="IPR014721">
    <property type="entry name" value="Ribsml_uS5_D2-typ_fold_subgr"/>
</dbReference>
<evidence type="ECO:0000256" key="1">
    <source>
        <dbReference type="ARBA" id="ARBA00022741"/>
    </source>
</evidence>
<feature type="domain" description="DNA topoisomerase VI subunit B transducer" evidence="8">
    <location>
        <begin position="502"/>
        <end position="666"/>
    </location>
</feature>
<dbReference type="Gene3D" id="3.30.230.10">
    <property type="match status" value="1"/>
</dbReference>
<feature type="region of interest" description="Disordered" evidence="6">
    <location>
        <begin position="695"/>
        <end position="717"/>
    </location>
</feature>
<keyword evidence="5 9" id="KW-0413">Isomerase</keyword>
<dbReference type="EMBL" id="BEYU01000172">
    <property type="protein sequence ID" value="GBG33873.1"/>
    <property type="molecule type" value="Genomic_DNA"/>
</dbReference>
<evidence type="ECO:0000256" key="5">
    <source>
        <dbReference type="ARBA" id="ARBA00023235"/>
    </source>
</evidence>
<feature type="signal peptide" evidence="7">
    <location>
        <begin position="1"/>
        <end position="29"/>
    </location>
</feature>
<dbReference type="NCBIfam" id="NF003218">
    <property type="entry name" value="PRK04184.1"/>
    <property type="match status" value="1"/>
</dbReference>
<dbReference type="InParanoid" id="A0A2R5GYR3"/>
<keyword evidence="7" id="KW-0732">Signal</keyword>
<dbReference type="AlphaFoldDB" id="A0A2R5GYR3"/>
<dbReference type="OrthoDB" id="1562195at2759"/>
<keyword evidence="2" id="KW-0067">ATP-binding</keyword>
<dbReference type="Gene3D" id="1.10.8.50">
    <property type="match status" value="1"/>
</dbReference>
<proteinExistence type="inferred from homology"/>
<evidence type="ECO:0000256" key="2">
    <source>
        <dbReference type="ARBA" id="ARBA00022840"/>
    </source>
</evidence>
<dbReference type="Proteomes" id="UP000241890">
    <property type="component" value="Unassembled WGS sequence"/>
</dbReference>
<dbReference type="PANTHER" id="PTHR48444">
    <property type="entry name" value="DNA TOPOISOMERASE 6 SUBUNIT B"/>
    <property type="match status" value="1"/>
</dbReference>